<dbReference type="InterPro" id="IPR007867">
    <property type="entry name" value="GMC_OxRtase_C"/>
</dbReference>
<dbReference type="Gene3D" id="3.50.50.60">
    <property type="entry name" value="FAD/NAD(P)-binding domain"/>
    <property type="match status" value="1"/>
</dbReference>
<dbReference type="AlphaFoldDB" id="A0A0D0B9F0"/>
<evidence type="ECO:0000256" key="5">
    <source>
        <dbReference type="PIRSR" id="PIRSR000137-1"/>
    </source>
</evidence>
<dbReference type="Pfam" id="PF00732">
    <property type="entry name" value="GMC_oxred_N"/>
    <property type="match status" value="1"/>
</dbReference>
<keyword evidence="3" id="KW-0285">Flavoprotein</keyword>
<keyword evidence="4 6" id="KW-0274">FAD</keyword>
<feature type="active site" description="Proton acceptor" evidence="5">
    <location>
        <position position="551"/>
    </location>
</feature>
<dbReference type="HOGENOM" id="CLU_002865_6_3_1"/>
<dbReference type="InterPro" id="IPR000172">
    <property type="entry name" value="GMC_OxRdtase_N"/>
</dbReference>
<reference evidence="8 9" key="1">
    <citation type="submission" date="2014-04" db="EMBL/GenBank/DDBJ databases">
        <title>Evolutionary Origins and Diversification of the Mycorrhizal Mutualists.</title>
        <authorList>
            <consortium name="DOE Joint Genome Institute"/>
            <consortium name="Mycorrhizal Genomics Consortium"/>
            <person name="Kohler A."/>
            <person name="Kuo A."/>
            <person name="Nagy L.G."/>
            <person name="Floudas D."/>
            <person name="Copeland A."/>
            <person name="Barry K.W."/>
            <person name="Cichocki N."/>
            <person name="Veneault-Fourrey C."/>
            <person name="LaButti K."/>
            <person name="Lindquist E.A."/>
            <person name="Lipzen A."/>
            <person name="Lundell T."/>
            <person name="Morin E."/>
            <person name="Murat C."/>
            <person name="Riley R."/>
            <person name="Ohm R."/>
            <person name="Sun H."/>
            <person name="Tunlid A."/>
            <person name="Henrissat B."/>
            <person name="Grigoriev I.V."/>
            <person name="Hibbett D.S."/>
            <person name="Martin F."/>
        </authorList>
    </citation>
    <scope>NUCLEOTIDE SEQUENCE [LARGE SCALE GENOMIC DNA]</scope>
    <source>
        <strain evidence="8 9">FD-317 M1</strain>
    </source>
</reference>
<organism evidence="8 9">
    <name type="scientific">Collybiopsis luxurians FD-317 M1</name>
    <dbReference type="NCBI Taxonomy" id="944289"/>
    <lineage>
        <taxon>Eukaryota</taxon>
        <taxon>Fungi</taxon>
        <taxon>Dikarya</taxon>
        <taxon>Basidiomycota</taxon>
        <taxon>Agaricomycotina</taxon>
        <taxon>Agaricomycetes</taxon>
        <taxon>Agaricomycetidae</taxon>
        <taxon>Agaricales</taxon>
        <taxon>Marasmiineae</taxon>
        <taxon>Omphalotaceae</taxon>
        <taxon>Collybiopsis</taxon>
        <taxon>Collybiopsis luxurians</taxon>
    </lineage>
</organism>
<evidence type="ECO:0000259" key="7">
    <source>
        <dbReference type="PROSITE" id="PS00624"/>
    </source>
</evidence>
<evidence type="ECO:0000256" key="6">
    <source>
        <dbReference type="PIRSR" id="PIRSR000137-2"/>
    </source>
</evidence>
<evidence type="ECO:0000313" key="9">
    <source>
        <dbReference type="Proteomes" id="UP000053593"/>
    </source>
</evidence>
<dbReference type="OrthoDB" id="269227at2759"/>
<dbReference type="SUPFAM" id="SSF54373">
    <property type="entry name" value="FAD-linked reductases, C-terminal domain"/>
    <property type="match status" value="1"/>
</dbReference>
<evidence type="ECO:0000313" key="8">
    <source>
        <dbReference type="EMBL" id="KIK60265.1"/>
    </source>
</evidence>
<dbReference type="SUPFAM" id="SSF51905">
    <property type="entry name" value="FAD/NAD(P)-binding domain"/>
    <property type="match status" value="1"/>
</dbReference>
<dbReference type="InterPro" id="IPR036188">
    <property type="entry name" value="FAD/NAD-bd_sf"/>
</dbReference>
<proteinExistence type="inferred from homology"/>
<evidence type="ECO:0000256" key="3">
    <source>
        <dbReference type="ARBA" id="ARBA00022630"/>
    </source>
</evidence>
<sequence>MIYNDVAHLARVEFDYVIVGAGIGGSVLANRLTEDSSVNVLLLEAGGSNADALETQVPFFITRIPSRYTWNYTTVPQVGLNGNSIFYARGFLLGGSSSTNGMFYTRGSMDDFNRFADVTGDDGWNWDNVQIYFNRSEKWTLPADHHNITGQFNPAIHNMNGGMHAVSLAGFPTPIDSMVFEAGKQLGGIFEFNLDVNSGDPLGLSWNQVTINGANRSSSAVSYLAEKYMSRKNLHILLNARVSRLLQTPGENAFHSVEFVQDVEGPFFQVHATREVILSAGPINTPQILMNSGIGDSSYLSAVGITPRVNLPSVGRNLSDQPSTTNTWAVNSTNTFDTLNRNQTLLTAKFEEWVTNGSGPLVDTPAGQLVFFRLNNSFLERFGSDPAAGPRSPHLELVIGNGMFNPNPPPGNFLSVSSILVSPASRGSVRLNTTTPSLFNNPLIDPAFGISDFDMHAMVEGVKAALSFVSAPSWNKYVLSPAGELANITTDDEIAQYVRNNTGTSNHAVGSAAMSAKNAQYGVVDPDLTVKGVSGLRIVDASVFPFQPSAHPQSVVYVTAERAADLIKAMYSSA</sequence>
<gene>
    <name evidence="8" type="ORF">GYMLUDRAFT_244688</name>
</gene>
<dbReference type="Proteomes" id="UP000053593">
    <property type="component" value="Unassembled WGS sequence"/>
</dbReference>
<evidence type="ECO:0000256" key="1">
    <source>
        <dbReference type="ARBA" id="ARBA00001974"/>
    </source>
</evidence>
<dbReference type="PANTHER" id="PTHR11552:SF147">
    <property type="entry name" value="CHOLINE DEHYDROGENASE, MITOCHONDRIAL"/>
    <property type="match status" value="1"/>
</dbReference>
<dbReference type="InterPro" id="IPR012132">
    <property type="entry name" value="GMC_OxRdtase"/>
</dbReference>
<evidence type="ECO:0000256" key="4">
    <source>
        <dbReference type="ARBA" id="ARBA00022827"/>
    </source>
</evidence>
<dbReference type="PIRSF" id="PIRSF000137">
    <property type="entry name" value="Alcohol_oxidase"/>
    <property type="match status" value="1"/>
</dbReference>
<feature type="domain" description="Glucose-methanol-choline oxidoreductase N-terminal" evidence="7">
    <location>
        <begin position="281"/>
        <end position="295"/>
    </location>
</feature>
<feature type="binding site" evidence="6">
    <location>
        <position position="242"/>
    </location>
    <ligand>
        <name>FAD</name>
        <dbReference type="ChEBI" id="CHEBI:57692"/>
    </ligand>
</feature>
<comment type="cofactor">
    <cofactor evidence="1 6">
        <name>FAD</name>
        <dbReference type="ChEBI" id="CHEBI:57692"/>
    </cofactor>
</comment>
<protein>
    <recommendedName>
        <fullName evidence="7">Glucose-methanol-choline oxidoreductase N-terminal domain-containing protein</fullName>
    </recommendedName>
</protein>
<dbReference type="Gene3D" id="3.30.560.10">
    <property type="entry name" value="Glucose Oxidase, domain 3"/>
    <property type="match status" value="1"/>
</dbReference>
<dbReference type="PROSITE" id="PS00624">
    <property type="entry name" value="GMC_OXRED_2"/>
    <property type="match status" value="1"/>
</dbReference>
<keyword evidence="9" id="KW-1185">Reference proteome</keyword>
<evidence type="ECO:0000256" key="2">
    <source>
        <dbReference type="ARBA" id="ARBA00010790"/>
    </source>
</evidence>
<dbReference type="PANTHER" id="PTHR11552">
    <property type="entry name" value="GLUCOSE-METHANOL-CHOLINE GMC OXIDOREDUCTASE"/>
    <property type="match status" value="1"/>
</dbReference>
<dbReference type="GO" id="GO:0016614">
    <property type="term" value="F:oxidoreductase activity, acting on CH-OH group of donors"/>
    <property type="evidence" value="ECO:0007669"/>
    <property type="project" value="InterPro"/>
</dbReference>
<dbReference type="Pfam" id="PF05199">
    <property type="entry name" value="GMC_oxred_C"/>
    <property type="match status" value="1"/>
</dbReference>
<name>A0A0D0B9F0_9AGAR</name>
<comment type="similarity">
    <text evidence="2">Belongs to the GMC oxidoreductase family.</text>
</comment>
<dbReference type="EMBL" id="KN834776">
    <property type="protein sequence ID" value="KIK60265.1"/>
    <property type="molecule type" value="Genomic_DNA"/>
</dbReference>
<dbReference type="GO" id="GO:0050660">
    <property type="term" value="F:flavin adenine dinucleotide binding"/>
    <property type="evidence" value="ECO:0007669"/>
    <property type="project" value="InterPro"/>
</dbReference>
<feature type="binding site" evidence="6">
    <location>
        <begin position="552"/>
        <end position="553"/>
    </location>
    <ligand>
        <name>FAD</name>
        <dbReference type="ChEBI" id="CHEBI:57692"/>
    </ligand>
</feature>
<feature type="active site" description="Proton donor" evidence="5">
    <location>
        <position position="507"/>
    </location>
</feature>
<accession>A0A0D0B9F0</accession>